<dbReference type="InterPro" id="IPR044524">
    <property type="entry name" value="Isoase_HisA-like"/>
</dbReference>
<evidence type="ECO:0000256" key="2">
    <source>
        <dbReference type="ARBA" id="ARBA00022605"/>
    </source>
</evidence>
<keyword evidence="3 5" id="KW-0368">Histidine biosynthesis</keyword>
<keyword evidence="2 5" id="KW-0028">Amino-acid biosynthesis</keyword>
<dbReference type="CDD" id="cd04723">
    <property type="entry name" value="HisA_HisF"/>
    <property type="match status" value="1"/>
</dbReference>
<dbReference type="PANTHER" id="PTHR43090:SF2">
    <property type="entry name" value="1-(5-PHOSPHORIBOSYL)-5-[(5-PHOSPHORIBOSYLAMINO)METHYLIDENEAMINO] IMIDAZOLE-4-CARBOXAMIDE ISOMERASE"/>
    <property type="match status" value="1"/>
</dbReference>
<comment type="similarity">
    <text evidence="1 5">Belongs to the HisA/HisF family.</text>
</comment>
<comment type="pathway">
    <text evidence="4">Amino-acid biosynthesis.</text>
</comment>
<keyword evidence="7" id="KW-1185">Reference proteome</keyword>
<protein>
    <submittedName>
        <fullName evidence="6">HisA/HisF-related TIM barrel protein</fullName>
    </submittedName>
</protein>
<dbReference type="Pfam" id="PF00977">
    <property type="entry name" value="His_biosynth"/>
    <property type="match status" value="1"/>
</dbReference>
<dbReference type="Proteomes" id="UP001524569">
    <property type="component" value="Unassembled WGS sequence"/>
</dbReference>
<dbReference type="InterPro" id="IPR013785">
    <property type="entry name" value="Aldolase_TIM"/>
</dbReference>
<sequence length="226" mass="24340">MQIIPVIDLKDGLVVHASGGDRSRYRPIHLHSQIVGGSSIEEVVSGLLELYAFSAFYIADLNAIERNGSHRSILEPLLSRYPAVDFWLDNGLQPRSLTPNPAPNLRTVIGTETQSEPTDLSGSATILSLDFKNNQALGNPAWLDLPQYWPDTVIAMTLDQVGANRGPDFARLDSLRRVHPGSRWIAAGGVRGIDDLHSLAATGLSGVLIASALHNGSIGTAELSKF</sequence>
<dbReference type="InterPro" id="IPR006062">
    <property type="entry name" value="His_biosynth"/>
</dbReference>
<comment type="caution">
    <text evidence="6">The sequence shown here is derived from an EMBL/GenBank/DDBJ whole genome shotgun (WGS) entry which is preliminary data.</text>
</comment>
<reference evidence="6 7" key="1">
    <citation type="submission" date="2022-07" db="EMBL/GenBank/DDBJ databases">
        <title>Methylomonas rivi sp. nov., Methylomonas rosea sp. nov., Methylomonas aureus sp. nov. and Methylomonas subterranea sp. nov., four novel methanotrophs isolated from a freshwater creek and the deep terrestrial subsurface.</title>
        <authorList>
            <person name="Abin C."/>
            <person name="Sankaranarayanan K."/>
            <person name="Garner C."/>
            <person name="Sindelar R."/>
            <person name="Kotary K."/>
            <person name="Garner R."/>
            <person name="Barclay S."/>
            <person name="Lawson P."/>
            <person name="Krumholz L."/>
        </authorList>
    </citation>
    <scope>NUCLEOTIDE SEQUENCE [LARGE SCALE GENOMIC DNA]</scope>
    <source>
        <strain evidence="6 7">SURF-1</strain>
    </source>
</reference>
<dbReference type="SUPFAM" id="SSF51366">
    <property type="entry name" value="Ribulose-phoshate binding barrel"/>
    <property type="match status" value="1"/>
</dbReference>
<name>A0ABT1UIL6_9GAMM</name>
<proteinExistence type="inferred from homology"/>
<evidence type="ECO:0000256" key="5">
    <source>
        <dbReference type="RuleBase" id="RU003657"/>
    </source>
</evidence>
<dbReference type="RefSeq" id="WP_256610959.1">
    <property type="nucleotide sequence ID" value="NZ_JANIBM010000011.1"/>
</dbReference>
<dbReference type="PANTHER" id="PTHR43090">
    <property type="entry name" value="1-(5-PHOSPHORIBOSYL)-5-[(5-PHOSPHORIBOSYLAMINO)METHYLIDENEAMINO] IMIDAZOLE-4-CARBOXAMIDE ISOMERASE"/>
    <property type="match status" value="1"/>
</dbReference>
<gene>
    <name evidence="6" type="ORF">NP603_11160</name>
</gene>
<dbReference type="EMBL" id="JANIBM010000011">
    <property type="protein sequence ID" value="MCQ8181668.1"/>
    <property type="molecule type" value="Genomic_DNA"/>
</dbReference>
<organism evidence="6 7">
    <name type="scientific">Methylomonas aurea</name>
    <dbReference type="NCBI Taxonomy" id="2952224"/>
    <lineage>
        <taxon>Bacteria</taxon>
        <taxon>Pseudomonadati</taxon>
        <taxon>Pseudomonadota</taxon>
        <taxon>Gammaproteobacteria</taxon>
        <taxon>Methylococcales</taxon>
        <taxon>Methylococcaceae</taxon>
        <taxon>Methylomonas</taxon>
    </lineage>
</organism>
<evidence type="ECO:0000256" key="3">
    <source>
        <dbReference type="ARBA" id="ARBA00023102"/>
    </source>
</evidence>
<accession>A0ABT1UIL6</accession>
<evidence type="ECO:0000256" key="1">
    <source>
        <dbReference type="ARBA" id="ARBA00009667"/>
    </source>
</evidence>
<evidence type="ECO:0000313" key="7">
    <source>
        <dbReference type="Proteomes" id="UP001524569"/>
    </source>
</evidence>
<evidence type="ECO:0000313" key="6">
    <source>
        <dbReference type="EMBL" id="MCQ8181668.1"/>
    </source>
</evidence>
<dbReference type="InterPro" id="IPR011060">
    <property type="entry name" value="RibuloseP-bd_barrel"/>
</dbReference>
<dbReference type="Gene3D" id="3.20.20.70">
    <property type="entry name" value="Aldolase class I"/>
    <property type="match status" value="1"/>
</dbReference>
<evidence type="ECO:0000256" key="4">
    <source>
        <dbReference type="ARBA" id="ARBA00029440"/>
    </source>
</evidence>